<dbReference type="PANTHER" id="PTHR32196">
    <property type="entry name" value="ABC TRANSPORTER PERMEASE PROTEIN YPHD-RELATED-RELATED"/>
    <property type="match status" value="1"/>
</dbReference>
<evidence type="ECO:0000256" key="7">
    <source>
        <dbReference type="ARBA" id="ARBA00022989"/>
    </source>
</evidence>
<proteinExistence type="predicted"/>
<evidence type="ECO:0000256" key="10">
    <source>
        <dbReference type="ARBA" id="ARBA00039382"/>
    </source>
</evidence>
<protein>
    <recommendedName>
        <fullName evidence="10">Autoinducer 2 import system permease protein LsrC</fullName>
    </recommendedName>
</protein>
<dbReference type="PANTHER" id="PTHR32196:SF29">
    <property type="entry name" value="AUTOINDUCER 2 IMPORT SYSTEM PERMEASE PROTEIN LSRC"/>
    <property type="match status" value="1"/>
</dbReference>
<feature type="transmembrane region" description="Helical" evidence="11">
    <location>
        <begin position="163"/>
        <end position="181"/>
    </location>
</feature>
<evidence type="ECO:0000256" key="8">
    <source>
        <dbReference type="ARBA" id="ARBA00023136"/>
    </source>
</evidence>
<feature type="transmembrane region" description="Helical" evidence="11">
    <location>
        <begin position="37"/>
        <end position="58"/>
    </location>
</feature>
<dbReference type="Pfam" id="PF02653">
    <property type="entry name" value="BPD_transp_2"/>
    <property type="match status" value="1"/>
</dbReference>
<comment type="function">
    <text evidence="9">Part of the ABC transporter complex LsrABCD involved in autoinducer 2 (AI-2) import. Probably responsible for the translocation of the substrate across the membrane.</text>
</comment>
<dbReference type="CDD" id="cd06579">
    <property type="entry name" value="TM_PBP1_transp_AraH_like"/>
    <property type="match status" value="1"/>
</dbReference>
<gene>
    <name evidence="12" type="ORF">BLA27_26515</name>
</gene>
<sequence length="318" mass="32621">MIKALATNRSLVAFIGVVLVFFLGAALIPGFASLFSIRAMLVLGALLAIAALGQTLVMILGGIDLSIPFVIGFANVVFASLYGDGMSPLLAGVIVLASAGLIGAFSGALSAALSIHPLIVTLGVGTIVQAGVQIWTRGLPTGSAPAFINDFVSLGGSIGPLPFPWLIPFTILLTLGTVFVLRRTIYGRKLYALGSNIKAAELALIRPVAIWAITFGLSAMFAALAGILLLGFTGSSSATVGTPYLFQTVSAVVIGGTALIGGRGGFVGTVAGAIMLMELRTFLIGMGFSDAMVQSSLGVLILLLVAAYGRDRHIRNLI</sequence>
<keyword evidence="6 11" id="KW-0812">Transmembrane</keyword>
<evidence type="ECO:0000256" key="6">
    <source>
        <dbReference type="ARBA" id="ARBA00022692"/>
    </source>
</evidence>
<reference evidence="12 13" key="1">
    <citation type="submission" date="2016-10" db="EMBL/GenBank/DDBJ databases">
        <title>The Draft Genome Sequence of the Potato Rhizosphere Bacteria Ochrobactrum sp. IPA7.2.</title>
        <authorList>
            <person name="Gogoleva N.E."/>
            <person name="Khlopko Y.A."/>
            <person name="Burygin G.L."/>
            <person name="Plotnikov A.O."/>
        </authorList>
    </citation>
    <scope>NUCLEOTIDE SEQUENCE [LARGE SCALE GENOMIC DNA]</scope>
    <source>
        <strain evidence="12 13">IPA7.2</strain>
    </source>
</reference>
<comment type="subcellular location">
    <subcellularLocation>
        <location evidence="1">Cell membrane</location>
        <topology evidence="1">Multi-pass membrane protein</topology>
    </subcellularLocation>
</comment>
<keyword evidence="7 11" id="KW-1133">Transmembrane helix</keyword>
<evidence type="ECO:0000256" key="1">
    <source>
        <dbReference type="ARBA" id="ARBA00004651"/>
    </source>
</evidence>
<dbReference type="GO" id="GO:0005886">
    <property type="term" value="C:plasma membrane"/>
    <property type="evidence" value="ECO:0007669"/>
    <property type="project" value="UniProtKB-SubCell"/>
</dbReference>
<keyword evidence="5" id="KW-0997">Cell inner membrane</keyword>
<evidence type="ECO:0000256" key="9">
    <source>
        <dbReference type="ARBA" id="ARBA00025439"/>
    </source>
</evidence>
<evidence type="ECO:0000256" key="4">
    <source>
        <dbReference type="ARBA" id="ARBA00022475"/>
    </source>
</evidence>
<dbReference type="RefSeq" id="WP_071634299.1">
    <property type="nucleotide sequence ID" value="NZ_MOEC01000050.1"/>
</dbReference>
<evidence type="ECO:0000256" key="5">
    <source>
        <dbReference type="ARBA" id="ARBA00022519"/>
    </source>
</evidence>
<keyword evidence="4" id="KW-1003">Cell membrane</keyword>
<feature type="transmembrane region" description="Helical" evidence="11">
    <location>
        <begin position="244"/>
        <end position="261"/>
    </location>
</feature>
<feature type="transmembrane region" description="Helical" evidence="11">
    <location>
        <begin position="89"/>
        <end position="111"/>
    </location>
</feature>
<keyword evidence="13" id="KW-1185">Reference proteome</keyword>
<organism evidence="12 13">
    <name type="scientific">Brucella cytisi</name>
    <dbReference type="NCBI Taxonomy" id="407152"/>
    <lineage>
        <taxon>Bacteria</taxon>
        <taxon>Pseudomonadati</taxon>
        <taxon>Pseudomonadota</taxon>
        <taxon>Alphaproteobacteria</taxon>
        <taxon>Hyphomicrobiales</taxon>
        <taxon>Brucellaceae</taxon>
        <taxon>Brucella/Ochrobactrum group</taxon>
        <taxon>Brucella</taxon>
    </lineage>
</organism>
<evidence type="ECO:0000313" key="12">
    <source>
        <dbReference type="EMBL" id="OIS90478.1"/>
    </source>
</evidence>
<feature type="transmembrane region" description="Helical" evidence="11">
    <location>
        <begin position="12"/>
        <end position="31"/>
    </location>
</feature>
<feature type="transmembrane region" description="Helical" evidence="11">
    <location>
        <begin position="65"/>
        <end position="83"/>
    </location>
</feature>
<comment type="subunit">
    <text evidence="2">The complex is composed of two ATP-binding proteins (LsrA), two transmembrane proteins (LsrC and LsrD) and a solute-binding protein (LsrB).</text>
</comment>
<dbReference type="AlphaFoldDB" id="A0A1J6HYA6"/>
<dbReference type="EMBL" id="MOEC01000050">
    <property type="protein sequence ID" value="OIS90478.1"/>
    <property type="molecule type" value="Genomic_DNA"/>
</dbReference>
<feature type="transmembrane region" description="Helical" evidence="11">
    <location>
        <begin position="291"/>
        <end position="309"/>
    </location>
</feature>
<evidence type="ECO:0000256" key="11">
    <source>
        <dbReference type="SAM" id="Phobius"/>
    </source>
</evidence>
<accession>A0A1J6HYA6</accession>
<dbReference type="InterPro" id="IPR001851">
    <property type="entry name" value="ABC_transp_permease"/>
</dbReference>
<keyword evidence="3" id="KW-0813">Transport</keyword>
<feature type="transmembrane region" description="Helical" evidence="11">
    <location>
        <begin position="266"/>
        <end position="285"/>
    </location>
</feature>
<dbReference type="Proteomes" id="UP000182985">
    <property type="component" value="Unassembled WGS sequence"/>
</dbReference>
<keyword evidence="8 11" id="KW-0472">Membrane</keyword>
<evidence type="ECO:0000256" key="2">
    <source>
        <dbReference type="ARBA" id="ARBA00011262"/>
    </source>
</evidence>
<dbReference type="GO" id="GO:0022857">
    <property type="term" value="F:transmembrane transporter activity"/>
    <property type="evidence" value="ECO:0007669"/>
    <property type="project" value="InterPro"/>
</dbReference>
<evidence type="ECO:0000313" key="13">
    <source>
        <dbReference type="Proteomes" id="UP000182985"/>
    </source>
</evidence>
<comment type="caution">
    <text evidence="12">The sequence shown here is derived from an EMBL/GenBank/DDBJ whole genome shotgun (WGS) entry which is preliminary data.</text>
</comment>
<name>A0A1J6HYA6_9HYPH</name>
<feature type="transmembrane region" description="Helical" evidence="11">
    <location>
        <begin position="208"/>
        <end position="232"/>
    </location>
</feature>
<evidence type="ECO:0000256" key="3">
    <source>
        <dbReference type="ARBA" id="ARBA00022448"/>
    </source>
</evidence>
<dbReference type="OrthoDB" id="8418345at2"/>